<gene>
    <name evidence="1" type="ORF">A5634_00480</name>
</gene>
<accession>A0A1A3NHN6</accession>
<protein>
    <submittedName>
        <fullName evidence="1">Uncharacterized protein</fullName>
    </submittedName>
</protein>
<evidence type="ECO:0000313" key="2">
    <source>
        <dbReference type="Proteomes" id="UP000093928"/>
    </source>
</evidence>
<evidence type="ECO:0000313" key="1">
    <source>
        <dbReference type="EMBL" id="OBK21306.1"/>
    </source>
</evidence>
<organism evidence="1 2">
    <name type="scientific">Mycobacterium asiaticum</name>
    <dbReference type="NCBI Taxonomy" id="1790"/>
    <lineage>
        <taxon>Bacteria</taxon>
        <taxon>Bacillati</taxon>
        <taxon>Actinomycetota</taxon>
        <taxon>Actinomycetes</taxon>
        <taxon>Mycobacteriales</taxon>
        <taxon>Mycobacteriaceae</taxon>
        <taxon>Mycobacterium</taxon>
    </lineage>
</organism>
<name>A0A1A3NHN6_MYCAS</name>
<reference evidence="1 2" key="1">
    <citation type="submission" date="2016-06" db="EMBL/GenBank/DDBJ databases">
        <authorList>
            <person name="Kjaerup R.B."/>
            <person name="Dalgaard T.S."/>
            <person name="Juul-Madsen H.R."/>
        </authorList>
    </citation>
    <scope>NUCLEOTIDE SEQUENCE [LARGE SCALE GENOMIC DNA]</scope>
    <source>
        <strain evidence="1 2">1165133.8</strain>
    </source>
</reference>
<proteinExistence type="predicted"/>
<dbReference type="Proteomes" id="UP000093928">
    <property type="component" value="Unassembled WGS sequence"/>
</dbReference>
<dbReference type="AlphaFoldDB" id="A0A1A3NHN6"/>
<sequence length="163" mass="17497">MGQLRRIDALPLGQAVLLAYDRGERIVNQGVNRQRRVVDGPAQETDIDAVLAQPHHLLNAAQFGELELDVGILPVMRAHDIGQHSVDGRLHRADVQMTELAGAGAACGGEGSLGVGKRQARLLKERGAGVGQLDRSPGPIDQCGAQLALQLLDLLTQRRLRNV</sequence>
<comment type="caution">
    <text evidence="1">The sequence shown here is derived from an EMBL/GenBank/DDBJ whole genome shotgun (WGS) entry which is preliminary data.</text>
</comment>
<dbReference type="EMBL" id="LZLS01000205">
    <property type="protein sequence ID" value="OBK21306.1"/>
    <property type="molecule type" value="Genomic_DNA"/>
</dbReference>